<dbReference type="OrthoDB" id="687865at2759"/>
<evidence type="ECO:0000313" key="2">
    <source>
        <dbReference type="EMBL" id="KAG2643650.1"/>
    </source>
</evidence>
<accession>A0A8T0W7L9</accession>
<feature type="compositionally biased region" description="Low complexity" evidence="1">
    <location>
        <begin position="48"/>
        <end position="61"/>
    </location>
</feature>
<feature type="region of interest" description="Disordered" evidence="1">
    <location>
        <begin position="37"/>
        <end position="61"/>
    </location>
</feature>
<feature type="region of interest" description="Disordered" evidence="1">
    <location>
        <begin position="213"/>
        <end position="232"/>
    </location>
</feature>
<gene>
    <name evidence="2" type="ORF">PVAP13_2KG347824</name>
</gene>
<proteinExistence type="predicted"/>
<dbReference type="Proteomes" id="UP000823388">
    <property type="component" value="Chromosome 2K"/>
</dbReference>
<sequence>MMASRRHHDALWAKLHELEVQLAAYKLLRAARGGEDAAAPGCGGDGAAAGTTTPRGGACRGRQYDAYMRRRDARRVAAASAEQQQQQAAKARATRAVRCAARDAQEAAAATPRLAAAQARRTPPPALSIPSTPRRDAAALPRSRTVTGGGGGAAGSPARPSPHHQRRNSLGALAEFGEYATPRPFLKRGTGTGGAAAPARLRTPRVHDLPAIDVGNSTPRPLQEPAHAHAPRHARSVSELPFDAAALASPQARARKRWGSPERPAAMFSAASAGDSHRDLSKGLRKLLSFVRKGGGRSAGEQQPFPAPSPRGGGKPVSKGWAGCCPVDVPLADRASLEGHRFPMTRAVGISG</sequence>
<feature type="region of interest" description="Disordered" evidence="1">
    <location>
        <begin position="294"/>
        <end position="318"/>
    </location>
</feature>
<keyword evidence="3" id="KW-1185">Reference proteome</keyword>
<evidence type="ECO:0000256" key="1">
    <source>
        <dbReference type="SAM" id="MobiDB-lite"/>
    </source>
</evidence>
<comment type="caution">
    <text evidence="2">The sequence shown here is derived from an EMBL/GenBank/DDBJ whole genome shotgun (WGS) entry which is preliminary data.</text>
</comment>
<dbReference type="EMBL" id="CM029039">
    <property type="protein sequence ID" value="KAG2643650.1"/>
    <property type="molecule type" value="Genomic_DNA"/>
</dbReference>
<protein>
    <submittedName>
        <fullName evidence="2">Uncharacterized protein</fullName>
    </submittedName>
</protein>
<evidence type="ECO:0000313" key="3">
    <source>
        <dbReference type="Proteomes" id="UP000823388"/>
    </source>
</evidence>
<feature type="compositionally biased region" description="Low complexity" evidence="1">
    <location>
        <begin position="110"/>
        <end position="121"/>
    </location>
</feature>
<feature type="region of interest" description="Disordered" evidence="1">
    <location>
        <begin position="110"/>
        <end position="166"/>
    </location>
</feature>
<name>A0A8T0W7L9_PANVG</name>
<dbReference type="AlphaFoldDB" id="A0A8T0W7L9"/>
<reference evidence="2 3" key="1">
    <citation type="submission" date="2020-05" db="EMBL/GenBank/DDBJ databases">
        <title>WGS assembly of Panicum virgatum.</title>
        <authorList>
            <person name="Lovell J.T."/>
            <person name="Jenkins J."/>
            <person name="Shu S."/>
            <person name="Juenger T.E."/>
            <person name="Schmutz J."/>
        </authorList>
    </citation>
    <scope>NUCLEOTIDE SEQUENCE [LARGE SCALE GENOMIC DNA]</scope>
    <source>
        <strain evidence="3">cv. AP13</strain>
    </source>
</reference>
<organism evidence="2 3">
    <name type="scientific">Panicum virgatum</name>
    <name type="common">Blackwell switchgrass</name>
    <dbReference type="NCBI Taxonomy" id="38727"/>
    <lineage>
        <taxon>Eukaryota</taxon>
        <taxon>Viridiplantae</taxon>
        <taxon>Streptophyta</taxon>
        <taxon>Embryophyta</taxon>
        <taxon>Tracheophyta</taxon>
        <taxon>Spermatophyta</taxon>
        <taxon>Magnoliopsida</taxon>
        <taxon>Liliopsida</taxon>
        <taxon>Poales</taxon>
        <taxon>Poaceae</taxon>
        <taxon>PACMAD clade</taxon>
        <taxon>Panicoideae</taxon>
        <taxon>Panicodae</taxon>
        <taxon>Paniceae</taxon>
        <taxon>Panicinae</taxon>
        <taxon>Panicum</taxon>
        <taxon>Panicum sect. Hiantes</taxon>
    </lineage>
</organism>